<feature type="region of interest" description="Disordered" evidence="1">
    <location>
        <begin position="33"/>
        <end position="108"/>
    </location>
</feature>
<dbReference type="KEGG" id="fcy:FRACYDRAFT_232343"/>
<feature type="compositionally biased region" description="Polar residues" evidence="1">
    <location>
        <begin position="46"/>
        <end position="83"/>
    </location>
</feature>
<accession>A0A1E7FVL3</accession>
<dbReference type="Proteomes" id="UP000095751">
    <property type="component" value="Unassembled WGS sequence"/>
</dbReference>
<keyword evidence="3" id="KW-1185">Reference proteome</keyword>
<evidence type="ECO:0000256" key="1">
    <source>
        <dbReference type="SAM" id="MobiDB-lite"/>
    </source>
</evidence>
<reference evidence="2 3" key="1">
    <citation type="submission" date="2016-09" db="EMBL/GenBank/DDBJ databases">
        <title>Extensive genetic diversity and differential bi-allelic expression allows diatom success in the polar Southern Ocean.</title>
        <authorList>
            <consortium name="DOE Joint Genome Institute"/>
            <person name="Mock T."/>
            <person name="Otillar R.P."/>
            <person name="Strauss J."/>
            <person name="Dupont C."/>
            <person name="Frickenhaus S."/>
            <person name="Maumus F."/>
            <person name="Mcmullan M."/>
            <person name="Sanges R."/>
            <person name="Schmutz J."/>
            <person name="Toseland A."/>
            <person name="Valas R."/>
            <person name="Veluchamy A."/>
            <person name="Ward B.J."/>
            <person name="Allen A."/>
            <person name="Barry K."/>
            <person name="Falciatore A."/>
            <person name="Ferrante M."/>
            <person name="Fortunato A.E."/>
            <person name="Gloeckner G."/>
            <person name="Gruber A."/>
            <person name="Hipkin R."/>
            <person name="Janech M."/>
            <person name="Kroth P."/>
            <person name="Leese F."/>
            <person name="Lindquist E."/>
            <person name="Lyon B.R."/>
            <person name="Martin J."/>
            <person name="Mayer C."/>
            <person name="Parker M."/>
            <person name="Quesneville H."/>
            <person name="Raymond J."/>
            <person name="Uhlig C."/>
            <person name="Valentin K.U."/>
            <person name="Worden A.Z."/>
            <person name="Armbrust E.V."/>
            <person name="Bowler C."/>
            <person name="Green B."/>
            <person name="Moulton V."/>
            <person name="Van Oosterhout C."/>
            <person name="Grigoriev I."/>
        </authorList>
    </citation>
    <scope>NUCLEOTIDE SEQUENCE [LARGE SCALE GENOMIC DNA]</scope>
    <source>
        <strain evidence="2 3">CCMP1102</strain>
    </source>
</reference>
<evidence type="ECO:0000313" key="3">
    <source>
        <dbReference type="Proteomes" id="UP000095751"/>
    </source>
</evidence>
<dbReference type="AlphaFoldDB" id="A0A1E7FVL3"/>
<dbReference type="EMBL" id="KV784353">
    <property type="protein sequence ID" value="OEU22189.1"/>
    <property type="molecule type" value="Genomic_DNA"/>
</dbReference>
<sequence>MASAPTDPGGGLGTPVSQAVSAANRFLRRITAVSTPPMSSAEHQHVSPSLESTSLRPAHTSEPQQQPQQPLAITLVSPTATSRRSTDPDGSTGDEAIAASIRSKYEYI</sequence>
<proteinExistence type="predicted"/>
<name>A0A1E7FVL3_9STRA</name>
<dbReference type="InParanoid" id="A0A1E7FVL3"/>
<organism evidence="2 3">
    <name type="scientific">Fragilariopsis cylindrus CCMP1102</name>
    <dbReference type="NCBI Taxonomy" id="635003"/>
    <lineage>
        <taxon>Eukaryota</taxon>
        <taxon>Sar</taxon>
        <taxon>Stramenopiles</taxon>
        <taxon>Ochrophyta</taxon>
        <taxon>Bacillariophyta</taxon>
        <taxon>Bacillariophyceae</taxon>
        <taxon>Bacillariophycidae</taxon>
        <taxon>Bacillariales</taxon>
        <taxon>Bacillariaceae</taxon>
        <taxon>Fragilariopsis</taxon>
    </lineage>
</organism>
<gene>
    <name evidence="2" type="ORF">FRACYDRAFT_232343</name>
</gene>
<protein>
    <submittedName>
        <fullName evidence="2">Uncharacterized protein</fullName>
    </submittedName>
</protein>
<evidence type="ECO:0000313" key="2">
    <source>
        <dbReference type="EMBL" id="OEU22189.1"/>
    </source>
</evidence>